<dbReference type="AlphaFoldDB" id="A0A5E8CLU8"/>
<dbReference type="GO" id="GO:0004672">
    <property type="term" value="F:protein kinase activity"/>
    <property type="evidence" value="ECO:0007669"/>
    <property type="project" value="InterPro"/>
</dbReference>
<protein>
    <recommendedName>
        <fullName evidence="2">Protein kinase domain-containing protein</fullName>
    </recommendedName>
</protein>
<dbReference type="GO" id="GO:0005524">
    <property type="term" value="F:ATP binding"/>
    <property type="evidence" value="ECO:0007669"/>
    <property type="project" value="InterPro"/>
</dbReference>
<feature type="transmembrane region" description="Helical" evidence="1">
    <location>
        <begin position="5"/>
        <end position="24"/>
    </location>
</feature>
<organism evidence="3">
    <name type="scientific">seawater metagenome</name>
    <dbReference type="NCBI Taxonomy" id="1561972"/>
    <lineage>
        <taxon>unclassified sequences</taxon>
        <taxon>metagenomes</taxon>
        <taxon>ecological metagenomes</taxon>
    </lineage>
</organism>
<dbReference type="SUPFAM" id="SSF56112">
    <property type="entry name" value="Protein kinase-like (PK-like)"/>
    <property type="match status" value="1"/>
</dbReference>
<dbReference type="InterPro" id="IPR011009">
    <property type="entry name" value="Kinase-like_dom_sf"/>
</dbReference>
<dbReference type="InterPro" id="IPR052402">
    <property type="entry name" value="ADCK_kinase"/>
</dbReference>
<dbReference type="PANTHER" id="PTHR45890">
    <property type="entry name" value="AARF DOMAIN CONTAINING KINASE 2 (PREDICTED)"/>
    <property type="match status" value="1"/>
</dbReference>
<sequence length="415" mass="49099">MSIQLVYKFFLFIFLSGLSILNKFYLVPDIIYNSLALWLLAKIGPAFIKISQVSQNNFLDADFRRKKRYLNILDNLYVPKNINSCVLNKNKDIKIIKPLSIGSGSIAYVYQILYKTKPCILKEYFCDSESIFSGIALFKLLINIGLIAHNSILFKIISYKSYHKYFLDQVNSQQEVKNMEIFYRIFEDSERINIPKCFYFDKNHIIMSQEKGLSLFNFVDLYKKNDDIMEQTYLLLFFAIYKMCQERIIHGDFHAGNLLFYIHDEKVKMSIVDFGIILKITSDQQKFFLNSFDNIEDYHKMDRKKQFANFFWYFGEHSQNYTQEDFIKRVTQNIQTANIILPPANMMYIPEGGVDILINQELLEMGFQIKIENYNMLITLEILMNKIVNLANFNKNFNKKLRKFIADNIIATYEF</sequence>
<keyword evidence="1" id="KW-1133">Transmembrane helix</keyword>
<dbReference type="PANTHER" id="PTHR45890:SF1">
    <property type="entry name" value="AARF DOMAIN CONTAINING KINASE 2"/>
    <property type="match status" value="1"/>
</dbReference>
<dbReference type="Gene3D" id="1.10.510.10">
    <property type="entry name" value="Transferase(Phosphotransferase) domain 1"/>
    <property type="match status" value="1"/>
</dbReference>
<dbReference type="EMBL" id="CABVLZ010000001">
    <property type="protein sequence ID" value="VVU94500.1"/>
    <property type="molecule type" value="Genomic_DNA"/>
</dbReference>
<reference evidence="3" key="1">
    <citation type="submission" date="2019-09" db="EMBL/GenBank/DDBJ databases">
        <authorList>
            <person name="Needham M D."/>
        </authorList>
    </citation>
    <scope>NUCLEOTIDE SEQUENCE</scope>
</reference>
<proteinExistence type="predicted"/>
<evidence type="ECO:0000259" key="2">
    <source>
        <dbReference type="PROSITE" id="PS50011"/>
    </source>
</evidence>
<feature type="domain" description="Protein kinase" evidence="2">
    <location>
        <begin position="95"/>
        <end position="415"/>
    </location>
</feature>
<keyword evidence="1" id="KW-0812">Transmembrane</keyword>
<dbReference type="PROSITE" id="PS50011">
    <property type="entry name" value="PROTEIN_KINASE_DOM"/>
    <property type="match status" value="1"/>
</dbReference>
<accession>A0A5E8CLU8</accession>
<keyword evidence="1" id="KW-0472">Membrane</keyword>
<dbReference type="GO" id="GO:0005739">
    <property type="term" value="C:mitochondrion"/>
    <property type="evidence" value="ECO:0007669"/>
    <property type="project" value="TreeGrafter"/>
</dbReference>
<evidence type="ECO:0000256" key="1">
    <source>
        <dbReference type="SAM" id="Phobius"/>
    </source>
</evidence>
<evidence type="ECO:0000313" key="3">
    <source>
        <dbReference type="EMBL" id="VVU94500.1"/>
    </source>
</evidence>
<dbReference type="InterPro" id="IPR004147">
    <property type="entry name" value="ABC1_dom"/>
</dbReference>
<gene>
    <name evidence="3" type="ORF">CPAV1605_222</name>
</gene>
<dbReference type="InterPro" id="IPR000719">
    <property type="entry name" value="Prot_kinase_dom"/>
</dbReference>
<dbReference type="Pfam" id="PF03109">
    <property type="entry name" value="ABC1"/>
    <property type="match status" value="1"/>
</dbReference>
<name>A0A5E8CLU8_9ZZZZ</name>